<protein>
    <submittedName>
        <fullName evidence="2">Uncharacterized protein</fullName>
    </submittedName>
</protein>
<organism evidence="2 3">
    <name type="scientific">Lottia gigantea</name>
    <name type="common">Giant owl limpet</name>
    <dbReference type="NCBI Taxonomy" id="225164"/>
    <lineage>
        <taxon>Eukaryota</taxon>
        <taxon>Metazoa</taxon>
        <taxon>Spiralia</taxon>
        <taxon>Lophotrochozoa</taxon>
        <taxon>Mollusca</taxon>
        <taxon>Gastropoda</taxon>
        <taxon>Patellogastropoda</taxon>
        <taxon>Lottioidea</taxon>
        <taxon>Lottiidae</taxon>
        <taxon>Lottia</taxon>
    </lineage>
</organism>
<evidence type="ECO:0000313" key="2">
    <source>
        <dbReference type="EMBL" id="ESP00424.1"/>
    </source>
</evidence>
<evidence type="ECO:0000313" key="3">
    <source>
        <dbReference type="Proteomes" id="UP000030746"/>
    </source>
</evidence>
<keyword evidence="3" id="KW-1185">Reference proteome</keyword>
<keyword evidence="1" id="KW-0175">Coiled coil</keyword>
<feature type="coiled-coil region" evidence="1">
    <location>
        <begin position="85"/>
        <end position="112"/>
    </location>
</feature>
<proteinExistence type="predicted"/>
<evidence type="ECO:0000256" key="1">
    <source>
        <dbReference type="SAM" id="Coils"/>
    </source>
</evidence>
<dbReference type="KEGG" id="lgi:LOTGIDRAFT_173155"/>
<dbReference type="RefSeq" id="XP_009048872.1">
    <property type="nucleotide sequence ID" value="XM_009050624.1"/>
</dbReference>
<dbReference type="HOGENOM" id="CLU_023431_2_0_1"/>
<dbReference type="CTD" id="20242298"/>
<reference evidence="2 3" key="1">
    <citation type="journal article" date="2013" name="Nature">
        <title>Insights into bilaterian evolution from three spiralian genomes.</title>
        <authorList>
            <person name="Simakov O."/>
            <person name="Marletaz F."/>
            <person name="Cho S.J."/>
            <person name="Edsinger-Gonzales E."/>
            <person name="Havlak P."/>
            <person name="Hellsten U."/>
            <person name="Kuo D.H."/>
            <person name="Larsson T."/>
            <person name="Lv J."/>
            <person name="Arendt D."/>
            <person name="Savage R."/>
            <person name="Osoegawa K."/>
            <person name="de Jong P."/>
            <person name="Grimwood J."/>
            <person name="Chapman J.A."/>
            <person name="Shapiro H."/>
            <person name="Aerts A."/>
            <person name="Otillar R.P."/>
            <person name="Terry A.Y."/>
            <person name="Boore J.L."/>
            <person name="Grigoriev I.V."/>
            <person name="Lindberg D.R."/>
            <person name="Seaver E.C."/>
            <person name="Weisblat D.A."/>
            <person name="Putnam N.H."/>
            <person name="Rokhsar D.S."/>
        </authorList>
    </citation>
    <scope>NUCLEOTIDE SEQUENCE [LARGE SCALE GENOMIC DNA]</scope>
</reference>
<dbReference type="EMBL" id="KB200702">
    <property type="protein sequence ID" value="ESP00424.1"/>
    <property type="molecule type" value="Genomic_DNA"/>
</dbReference>
<sequence>MTTVGHSLRLSYLPLLLRKKKWCILKKRPLATGLPPTYELIDQDKEQIIGMNEDELAALETKLNDSCEIVAIQKQLLNLIDKTQLQSLTSLISNLDDKISKQKKDLKQLIDNINPETSNQFNAHKVLQFINGRENVETKELEINDENSKAYPYLYEIKTSGKYIDRLRMSILPDKEDEVFGLGKFHMILETETPPSVSIIRNPEPQNIEEQGVMSFLRTSTDFEYVKLYFVNTDLFTSIDIHKNQQDNKFIIFSSIIESEIVGGIYTYTCMIKINIKKPKISVHLIKINDSKEEISIVTVEVTIFKTIEIYHGSAVEMDILDKNYPSFKLSEIHLI</sequence>
<dbReference type="GeneID" id="20242298"/>
<name>V4A906_LOTGI</name>
<gene>
    <name evidence="2" type="ORF">LOTGIDRAFT_173155</name>
</gene>
<accession>V4A906</accession>
<dbReference type="Proteomes" id="UP000030746">
    <property type="component" value="Unassembled WGS sequence"/>
</dbReference>
<dbReference type="AlphaFoldDB" id="V4A906"/>